<gene>
    <name evidence="1" type="ORF">KFK09_001406</name>
</gene>
<proteinExistence type="predicted"/>
<evidence type="ECO:0000313" key="1">
    <source>
        <dbReference type="EMBL" id="KAI0528863.1"/>
    </source>
</evidence>
<keyword evidence="2" id="KW-1185">Reference proteome</keyword>
<accession>A0A8T3C520</accession>
<dbReference type="Proteomes" id="UP000829196">
    <property type="component" value="Unassembled WGS sequence"/>
</dbReference>
<organism evidence="1 2">
    <name type="scientific">Dendrobium nobile</name>
    <name type="common">Orchid</name>
    <dbReference type="NCBI Taxonomy" id="94219"/>
    <lineage>
        <taxon>Eukaryota</taxon>
        <taxon>Viridiplantae</taxon>
        <taxon>Streptophyta</taxon>
        <taxon>Embryophyta</taxon>
        <taxon>Tracheophyta</taxon>
        <taxon>Spermatophyta</taxon>
        <taxon>Magnoliopsida</taxon>
        <taxon>Liliopsida</taxon>
        <taxon>Asparagales</taxon>
        <taxon>Orchidaceae</taxon>
        <taxon>Epidendroideae</taxon>
        <taxon>Malaxideae</taxon>
        <taxon>Dendrobiinae</taxon>
        <taxon>Dendrobium</taxon>
    </lineage>
</organism>
<dbReference type="EMBL" id="JAGYWB010000002">
    <property type="protein sequence ID" value="KAI0528863.1"/>
    <property type="molecule type" value="Genomic_DNA"/>
</dbReference>
<protein>
    <submittedName>
        <fullName evidence="1">Uncharacterized protein</fullName>
    </submittedName>
</protein>
<name>A0A8T3C520_DENNO</name>
<evidence type="ECO:0000313" key="2">
    <source>
        <dbReference type="Proteomes" id="UP000829196"/>
    </source>
</evidence>
<sequence>MVLLLQLTGGITSRSLDCQSVVQNMRLVQDMSPPPFYIYDVFNITAELMRLKCSSAINAFSVSSSVLLLIPIAGIISWYQSFVSQAKSGPEWRIKPLLLERQIKLLLPKRRRLHLFQQPWLSLLFHLP</sequence>
<comment type="caution">
    <text evidence="1">The sequence shown here is derived from an EMBL/GenBank/DDBJ whole genome shotgun (WGS) entry which is preliminary data.</text>
</comment>
<reference evidence="1" key="1">
    <citation type="journal article" date="2022" name="Front. Genet.">
        <title>Chromosome-Scale Assembly of the Dendrobium nobile Genome Provides Insights Into the Molecular Mechanism of the Biosynthesis of the Medicinal Active Ingredient of Dendrobium.</title>
        <authorList>
            <person name="Xu Q."/>
            <person name="Niu S.-C."/>
            <person name="Li K.-L."/>
            <person name="Zheng P.-J."/>
            <person name="Zhang X.-J."/>
            <person name="Jia Y."/>
            <person name="Liu Y."/>
            <person name="Niu Y.-X."/>
            <person name="Yu L.-H."/>
            <person name="Chen D.-F."/>
            <person name="Zhang G.-Q."/>
        </authorList>
    </citation>
    <scope>NUCLEOTIDE SEQUENCE</scope>
    <source>
        <tissue evidence="1">Leaf</tissue>
    </source>
</reference>
<dbReference type="AlphaFoldDB" id="A0A8T3C520"/>